<organism evidence="1 2">
    <name type="scientific">Eumeta variegata</name>
    <name type="common">Bagworm moth</name>
    <name type="synonym">Eumeta japonica</name>
    <dbReference type="NCBI Taxonomy" id="151549"/>
    <lineage>
        <taxon>Eukaryota</taxon>
        <taxon>Metazoa</taxon>
        <taxon>Ecdysozoa</taxon>
        <taxon>Arthropoda</taxon>
        <taxon>Hexapoda</taxon>
        <taxon>Insecta</taxon>
        <taxon>Pterygota</taxon>
        <taxon>Neoptera</taxon>
        <taxon>Endopterygota</taxon>
        <taxon>Lepidoptera</taxon>
        <taxon>Glossata</taxon>
        <taxon>Ditrysia</taxon>
        <taxon>Tineoidea</taxon>
        <taxon>Psychidae</taxon>
        <taxon>Oiketicinae</taxon>
        <taxon>Eumeta</taxon>
    </lineage>
</organism>
<evidence type="ECO:0000313" key="2">
    <source>
        <dbReference type="Proteomes" id="UP000299102"/>
    </source>
</evidence>
<evidence type="ECO:0000313" key="1">
    <source>
        <dbReference type="EMBL" id="GBP37748.1"/>
    </source>
</evidence>
<dbReference type="AlphaFoldDB" id="A0A4C1VF55"/>
<comment type="caution">
    <text evidence="1">The sequence shown here is derived from an EMBL/GenBank/DDBJ whole genome shotgun (WGS) entry which is preliminary data.</text>
</comment>
<sequence>MLVGGTGLKSRVFQKADITAMGQLLPDGVPMTVGHGQKSCKSYSTLSTGRSADSGAHIRFKPPITPQRGYVAIAFFLLPLLQMGKQKKNARSCRRQAFCPQHPPTARLDGRRKWGRHRLI</sequence>
<dbReference type="EMBL" id="BGZK01000338">
    <property type="protein sequence ID" value="GBP37748.1"/>
    <property type="molecule type" value="Genomic_DNA"/>
</dbReference>
<proteinExistence type="predicted"/>
<reference evidence="1 2" key="1">
    <citation type="journal article" date="2019" name="Commun. Biol.">
        <title>The bagworm genome reveals a unique fibroin gene that provides high tensile strength.</title>
        <authorList>
            <person name="Kono N."/>
            <person name="Nakamura H."/>
            <person name="Ohtoshi R."/>
            <person name="Tomita M."/>
            <person name="Numata K."/>
            <person name="Arakawa K."/>
        </authorList>
    </citation>
    <scope>NUCLEOTIDE SEQUENCE [LARGE SCALE GENOMIC DNA]</scope>
</reference>
<gene>
    <name evidence="1" type="ORF">EVAR_29949_1</name>
</gene>
<dbReference type="Proteomes" id="UP000299102">
    <property type="component" value="Unassembled WGS sequence"/>
</dbReference>
<name>A0A4C1VF55_EUMVA</name>
<accession>A0A4C1VF55</accession>
<protein>
    <submittedName>
        <fullName evidence="1">Uncharacterized protein</fullName>
    </submittedName>
</protein>
<keyword evidence="2" id="KW-1185">Reference proteome</keyword>